<comment type="subcellular location">
    <subcellularLocation>
        <location evidence="1">Cell membrane</location>
        <topology evidence="1">Multi-pass membrane protein</topology>
    </subcellularLocation>
</comment>
<dbReference type="STRING" id="1860122.A9404_06140"/>
<dbReference type="InterPro" id="IPR042094">
    <property type="entry name" value="T2SS_GspF_sf"/>
</dbReference>
<dbReference type="Gene3D" id="1.20.81.30">
    <property type="entry name" value="Type II secretion system (T2SS), domain F"/>
    <property type="match status" value="1"/>
</dbReference>
<dbReference type="OrthoDB" id="5611741at2"/>
<keyword evidence="9" id="KW-1185">Reference proteome</keyword>
<dbReference type="PANTHER" id="PTHR35007">
    <property type="entry name" value="INTEGRAL MEMBRANE PROTEIN-RELATED"/>
    <property type="match status" value="1"/>
</dbReference>
<evidence type="ECO:0000256" key="6">
    <source>
        <dbReference type="SAM" id="Phobius"/>
    </source>
</evidence>
<keyword evidence="4 6" id="KW-1133">Transmembrane helix</keyword>
<evidence type="ECO:0000256" key="4">
    <source>
        <dbReference type="ARBA" id="ARBA00022989"/>
    </source>
</evidence>
<dbReference type="EMBL" id="CP016027">
    <property type="protein sequence ID" value="ANJ67014.1"/>
    <property type="molecule type" value="Genomic_DNA"/>
</dbReference>
<dbReference type="RefSeq" id="WP_066099376.1">
    <property type="nucleotide sequence ID" value="NZ_CP016027.1"/>
</dbReference>
<keyword evidence="5 6" id="KW-0472">Membrane</keyword>
<feature type="transmembrane region" description="Helical" evidence="6">
    <location>
        <begin position="57"/>
        <end position="76"/>
    </location>
</feature>
<gene>
    <name evidence="8" type="ORF">A9404_06140</name>
</gene>
<dbReference type="KEGG" id="haz:A9404_06140"/>
<dbReference type="InterPro" id="IPR018076">
    <property type="entry name" value="T2SS_GspF_dom"/>
</dbReference>
<feature type="transmembrane region" description="Helical" evidence="6">
    <location>
        <begin position="82"/>
        <end position="101"/>
    </location>
</feature>
<keyword evidence="3 6" id="KW-0812">Transmembrane</keyword>
<dbReference type="Pfam" id="PF00482">
    <property type="entry name" value="T2SSF"/>
    <property type="match status" value="1"/>
</dbReference>
<dbReference type="AlphaFoldDB" id="A0A191ZGK7"/>
<feature type="transmembrane region" description="Helical" evidence="6">
    <location>
        <begin position="6"/>
        <end position="24"/>
    </location>
</feature>
<organism evidence="8 9">
    <name type="scientific">Halothiobacillus diazotrophicus</name>
    <dbReference type="NCBI Taxonomy" id="1860122"/>
    <lineage>
        <taxon>Bacteria</taxon>
        <taxon>Pseudomonadati</taxon>
        <taxon>Pseudomonadota</taxon>
        <taxon>Gammaproteobacteria</taxon>
        <taxon>Chromatiales</taxon>
        <taxon>Halothiobacillaceae</taxon>
        <taxon>Halothiobacillus</taxon>
    </lineage>
</organism>
<name>A0A191ZGK7_9GAMM</name>
<feature type="transmembrane region" description="Helical" evidence="6">
    <location>
        <begin position="225"/>
        <end position="245"/>
    </location>
</feature>
<dbReference type="PANTHER" id="PTHR35007:SF1">
    <property type="entry name" value="PILUS ASSEMBLY PROTEIN"/>
    <property type="match status" value="1"/>
</dbReference>
<evidence type="ECO:0000313" key="9">
    <source>
        <dbReference type="Proteomes" id="UP000078596"/>
    </source>
</evidence>
<evidence type="ECO:0000256" key="3">
    <source>
        <dbReference type="ARBA" id="ARBA00022692"/>
    </source>
</evidence>
<accession>A0A191ZGK7</accession>
<dbReference type="Proteomes" id="UP000078596">
    <property type="component" value="Chromosome"/>
</dbReference>
<evidence type="ECO:0000313" key="8">
    <source>
        <dbReference type="EMBL" id="ANJ67014.1"/>
    </source>
</evidence>
<reference evidence="8 9" key="1">
    <citation type="submission" date="2016-06" db="EMBL/GenBank/DDBJ databases">
        <title>Insight into the functional genes involving in sulfur oxidation in Pearl River water.</title>
        <authorList>
            <person name="Luo J."/>
            <person name="Tan X."/>
            <person name="Lin W."/>
        </authorList>
    </citation>
    <scope>NUCLEOTIDE SEQUENCE [LARGE SCALE GENOMIC DNA]</scope>
    <source>
        <strain evidence="8 9">LS2</strain>
    </source>
</reference>
<sequence length="284" mass="31552">MNDNLMAVVLVVFLSVTLFGYVLMRGTIAFMGRYRETFTEQASFTLADMFLFLDTHVLWRINLVAFIAIPLLLWFLTNNLVLVAVALGVIAILPKKLYAVLRQRRIDKIQQQLPDGLMMVAGSMRAGLGFAPALESLARDTDPPLAQEFALVLREQRMGIKLEEALAHFNQRVPVQDVTLFVSAVSISREVGGNLAESLASLAETLRRRLIMEGKVKSLTAQGRLQGIVMALMPVGLIAFLSLAYPDTMHDLYHTPIGWGIVGIAVVMEYLGYRMSLKIVTIDI</sequence>
<feature type="domain" description="Type II secretion system protein GspF" evidence="7">
    <location>
        <begin position="120"/>
        <end position="241"/>
    </location>
</feature>
<evidence type="ECO:0000259" key="7">
    <source>
        <dbReference type="Pfam" id="PF00482"/>
    </source>
</evidence>
<evidence type="ECO:0000256" key="2">
    <source>
        <dbReference type="ARBA" id="ARBA00022475"/>
    </source>
</evidence>
<keyword evidence="2" id="KW-1003">Cell membrane</keyword>
<evidence type="ECO:0000256" key="5">
    <source>
        <dbReference type="ARBA" id="ARBA00023136"/>
    </source>
</evidence>
<dbReference type="GO" id="GO:0005886">
    <property type="term" value="C:plasma membrane"/>
    <property type="evidence" value="ECO:0007669"/>
    <property type="project" value="UniProtKB-SubCell"/>
</dbReference>
<feature type="transmembrane region" description="Helical" evidence="6">
    <location>
        <begin position="257"/>
        <end position="273"/>
    </location>
</feature>
<evidence type="ECO:0000256" key="1">
    <source>
        <dbReference type="ARBA" id="ARBA00004651"/>
    </source>
</evidence>
<proteinExistence type="predicted"/>
<protein>
    <submittedName>
        <fullName evidence="8">Type II secretion protein F</fullName>
    </submittedName>
</protein>